<organism evidence="1 2">
    <name type="scientific">Actinomadura luzonensis</name>
    <dbReference type="NCBI Taxonomy" id="2805427"/>
    <lineage>
        <taxon>Bacteria</taxon>
        <taxon>Bacillati</taxon>
        <taxon>Actinomycetota</taxon>
        <taxon>Actinomycetes</taxon>
        <taxon>Streptosporangiales</taxon>
        <taxon>Thermomonosporaceae</taxon>
        <taxon>Actinomadura</taxon>
    </lineage>
</organism>
<dbReference type="RefSeq" id="WP_242380729.1">
    <property type="nucleotide sequence ID" value="NZ_JAKRKC020000001.1"/>
</dbReference>
<keyword evidence="2" id="KW-1185">Reference proteome</keyword>
<protein>
    <recommendedName>
        <fullName evidence="3">CARDB domain-containing protein</fullName>
    </recommendedName>
</protein>
<evidence type="ECO:0008006" key="3">
    <source>
        <dbReference type="Google" id="ProtNLM"/>
    </source>
</evidence>
<accession>A0ABT0FPM6</accession>
<name>A0ABT0FPM6_9ACTN</name>
<dbReference type="Proteomes" id="UP001317259">
    <property type="component" value="Unassembled WGS sequence"/>
</dbReference>
<reference evidence="1 2" key="1">
    <citation type="submission" date="2022-04" db="EMBL/GenBank/DDBJ databases">
        <title>Genome draft of Actinomadura sp. ATCC 31491.</title>
        <authorList>
            <person name="Shi X."/>
            <person name="Du Y."/>
        </authorList>
    </citation>
    <scope>NUCLEOTIDE SEQUENCE [LARGE SCALE GENOMIC DNA]</scope>
    <source>
        <strain evidence="1 2">ATCC 31491</strain>
    </source>
</reference>
<evidence type="ECO:0000313" key="2">
    <source>
        <dbReference type="Proteomes" id="UP001317259"/>
    </source>
</evidence>
<proteinExistence type="predicted"/>
<evidence type="ECO:0000313" key="1">
    <source>
        <dbReference type="EMBL" id="MCK2214284.1"/>
    </source>
</evidence>
<gene>
    <name evidence="1" type="ORF">MF672_010845</name>
</gene>
<sequence>MQLKDMQGDHTREIPVAGQGTAATTDEWMGFKAPFRCVITGVVWVPNANVTADPTNYFSVVVKNRGAAGAGSTAIATRAYSATNGVAFTPETVSLSGTAADLNVAAGDWISVAKTVGGSGLAMPDGTVHVTFRAR</sequence>
<comment type="caution">
    <text evidence="1">The sequence shown here is derived from an EMBL/GenBank/DDBJ whole genome shotgun (WGS) entry which is preliminary data.</text>
</comment>
<dbReference type="EMBL" id="JAKRKC020000001">
    <property type="protein sequence ID" value="MCK2214284.1"/>
    <property type="molecule type" value="Genomic_DNA"/>
</dbReference>